<keyword evidence="2" id="KW-0732">Signal</keyword>
<feature type="chain" id="PRO_5043688154" evidence="2">
    <location>
        <begin position="28"/>
        <end position="296"/>
    </location>
</feature>
<evidence type="ECO:0000313" key="3">
    <source>
        <dbReference type="EMBL" id="KAK9867018.1"/>
    </source>
</evidence>
<feature type="compositionally biased region" description="Polar residues" evidence="1">
    <location>
        <begin position="122"/>
        <end position="132"/>
    </location>
</feature>
<dbReference type="AlphaFoldDB" id="A0AAW1TDZ8"/>
<comment type="caution">
    <text evidence="3">The sequence shown here is derived from an EMBL/GenBank/DDBJ whole genome shotgun (WGS) entry which is preliminary data.</text>
</comment>
<evidence type="ECO:0000256" key="2">
    <source>
        <dbReference type="SAM" id="SignalP"/>
    </source>
</evidence>
<organism evidence="3 4">
    <name type="scientific">Apatococcus fuscideae</name>
    <dbReference type="NCBI Taxonomy" id="2026836"/>
    <lineage>
        <taxon>Eukaryota</taxon>
        <taxon>Viridiplantae</taxon>
        <taxon>Chlorophyta</taxon>
        <taxon>core chlorophytes</taxon>
        <taxon>Trebouxiophyceae</taxon>
        <taxon>Chlorellales</taxon>
        <taxon>Chlorellaceae</taxon>
        <taxon>Apatococcus</taxon>
    </lineage>
</organism>
<reference evidence="3 4" key="1">
    <citation type="journal article" date="2024" name="Nat. Commun.">
        <title>Phylogenomics reveals the evolutionary origins of lichenization in chlorophyte algae.</title>
        <authorList>
            <person name="Puginier C."/>
            <person name="Libourel C."/>
            <person name="Otte J."/>
            <person name="Skaloud P."/>
            <person name="Haon M."/>
            <person name="Grisel S."/>
            <person name="Petersen M."/>
            <person name="Berrin J.G."/>
            <person name="Delaux P.M."/>
            <person name="Dal Grande F."/>
            <person name="Keller J."/>
        </authorList>
    </citation>
    <scope>NUCLEOTIDE SEQUENCE [LARGE SCALE GENOMIC DNA]</scope>
    <source>
        <strain evidence="3 4">SAG 2523</strain>
    </source>
</reference>
<proteinExistence type="predicted"/>
<evidence type="ECO:0000256" key="1">
    <source>
        <dbReference type="SAM" id="MobiDB-lite"/>
    </source>
</evidence>
<feature type="compositionally biased region" description="Low complexity" evidence="1">
    <location>
        <begin position="104"/>
        <end position="121"/>
    </location>
</feature>
<feature type="region of interest" description="Disordered" evidence="1">
    <location>
        <begin position="68"/>
        <end position="139"/>
    </location>
</feature>
<dbReference type="Proteomes" id="UP001485043">
    <property type="component" value="Unassembled WGS sequence"/>
</dbReference>
<evidence type="ECO:0000313" key="4">
    <source>
        <dbReference type="Proteomes" id="UP001485043"/>
    </source>
</evidence>
<feature type="signal peptide" evidence="2">
    <location>
        <begin position="1"/>
        <end position="27"/>
    </location>
</feature>
<feature type="compositionally biased region" description="Low complexity" evidence="1">
    <location>
        <begin position="181"/>
        <end position="213"/>
    </location>
</feature>
<feature type="region of interest" description="Disordered" evidence="1">
    <location>
        <begin position="151"/>
        <end position="224"/>
    </location>
</feature>
<dbReference type="EMBL" id="JALJOV010000117">
    <property type="protein sequence ID" value="KAK9867018.1"/>
    <property type="molecule type" value="Genomic_DNA"/>
</dbReference>
<protein>
    <submittedName>
        <fullName evidence="3">Uncharacterized protein</fullName>
    </submittedName>
</protein>
<sequence>MLKGPAAPTLQMLVAFAALMATWMSAATTALEASLAQILQLAPAHHMAVNLSLASFTFTMPQAVTEPADASPTSVATSPATASNRQAPTEPPALAPDQAAGPVSLLSSSPHRHLLAAAAAPQTSSYGTSSPLPQDPFLGLAPLADTAQAGTPSIAPQAASGGTSSPLPQDPFLGLAPLANTAQAGPPSAGPSGSPGPQSTPTSPISPADDASSGGDGGYQPTQAVSSGQTVLQAVVVVSPPSTPGGVSFTAATAERLLDGVLTARAAVQGMTYLEVLFVGRQGVCGNAICEVCLII</sequence>
<gene>
    <name evidence="3" type="ORF">WJX84_005927</name>
</gene>
<accession>A0AAW1TDZ8</accession>
<keyword evidence="4" id="KW-1185">Reference proteome</keyword>
<feature type="compositionally biased region" description="Polar residues" evidence="1">
    <location>
        <begin position="71"/>
        <end position="87"/>
    </location>
</feature>
<name>A0AAW1TDZ8_9CHLO</name>